<dbReference type="PANTHER" id="PTHR24421:SF10">
    <property type="entry name" value="NITRATE_NITRITE SENSOR PROTEIN NARQ"/>
    <property type="match status" value="1"/>
</dbReference>
<dbReference type="InterPro" id="IPR036890">
    <property type="entry name" value="HATPase_C_sf"/>
</dbReference>
<feature type="transmembrane region" description="Helical" evidence="9">
    <location>
        <begin position="152"/>
        <end position="177"/>
    </location>
</feature>
<keyword evidence="6" id="KW-0418">Kinase</keyword>
<dbReference type="PANTHER" id="PTHR24421">
    <property type="entry name" value="NITRATE/NITRITE SENSOR PROTEIN NARX-RELATED"/>
    <property type="match status" value="1"/>
</dbReference>
<keyword evidence="5" id="KW-0547">Nucleotide-binding</keyword>
<evidence type="ECO:0000313" key="11">
    <source>
        <dbReference type="EMBL" id="GAA4667522.1"/>
    </source>
</evidence>
<dbReference type="EMBL" id="BAABLM010000001">
    <property type="protein sequence ID" value="GAA4667522.1"/>
    <property type="molecule type" value="Genomic_DNA"/>
</dbReference>
<keyword evidence="9" id="KW-0472">Membrane</keyword>
<evidence type="ECO:0000256" key="2">
    <source>
        <dbReference type="ARBA" id="ARBA00012438"/>
    </source>
</evidence>
<evidence type="ECO:0000256" key="5">
    <source>
        <dbReference type="ARBA" id="ARBA00022741"/>
    </source>
</evidence>
<gene>
    <name evidence="11" type="ORF">GCM10025780_07180</name>
</gene>
<evidence type="ECO:0000256" key="7">
    <source>
        <dbReference type="ARBA" id="ARBA00022840"/>
    </source>
</evidence>
<keyword evidence="4" id="KW-0808">Transferase</keyword>
<dbReference type="Pfam" id="PF07730">
    <property type="entry name" value="HisKA_3"/>
    <property type="match status" value="1"/>
</dbReference>
<keyword evidence="7" id="KW-0067">ATP-binding</keyword>
<feature type="transmembrane region" description="Helical" evidence="9">
    <location>
        <begin position="111"/>
        <end position="132"/>
    </location>
</feature>
<dbReference type="InterPro" id="IPR011712">
    <property type="entry name" value="Sig_transdc_His_kin_sub3_dim/P"/>
</dbReference>
<feature type="transmembrane region" description="Helical" evidence="9">
    <location>
        <begin position="39"/>
        <end position="63"/>
    </location>
</feature>
<keyword evidence="3" id="KW-0597">Phosphoprotein</keyword>
<keyword evidence="9" id="KW-1133">Transmembrane helix</keyword>
<evidence type="ECO:0000256" key="3">
    <source>
        <dbReference type="ARBA" id="ARBA00022553"/>
    </source>
</evidence>
<dbReference type="EC" id="2.7.13.3" evidence="2"/>
<organism evidence="11 12">
    <name type="scientific">Frondihabitans cladoniiphilus</name>
    <dbReference type="NCBI Taxonomy" id="715785"/>
    <lineage>
        <taxon>Bacteria</taxon>
        <taxon>Bacillati</taxon>
        <taxon>Actinomycetota</taxon>
        <taxon>Actinomycetes</taxon>
        <taxon>Micrococcales</taxon>
        <taxon>Microbacteriaceae</taxon>
        <taxon>Frondihabitans</taxon>
    </lineage>
</organism>
<dbReference type="InterPro" id="IPR050482">
    <property type="entry name" value="Sensor_HK_TwoCompSys"/>
</dbReference>
<accession>A0ABP8VN60</accession>
<dbReference type="SUPFAM" id="SSF55874">
    <property type="entry name" value="ATPase domain of HSP90 chaperone/DNA topoisomerase II/histidine kinase"/>
    <property type="match status" value="1"/>
</dbReference>
<evidence type="ECO:0000313" key="12">
    <source>
        <dbReference type="Proteomes" id="UP001501295"/>
    </source>
</evidence>
<evidence type="ECO:0000256" key="6">
    <source>
        <dbReference type="ARBA" id="ARBA00022777"/>
    </source>
</evidence>
<evidence type="ECO:0000256" key="8">
    <source>
        <dbReference type="ARBA" id="ARBA00023012"/>
    </source>
</evidence>
<protein>
    <recommendedName>
        <fullName evidence="2">histidine kinase</fullName>
        <ecNumber evidence="2">2.7.13.3</ecNumber>
    </recommendedName>
</protein>
<keyword evidence="8" id="KW-0902">Two-component regulatory system</keyword>
<evidence type="ECO:0000259" key="10">
    <source>
        <dbReference type="Pfam" id="PF07730"/>
    </source>
</evidence>
<comment type="caution">
    <text evidence="11">The sequence shown here is derived from an EMBL/GenBank/DDBJ whole genome shotgun (WGS) entry which is preliminary data.</text>
</comment>
<evidence type="ECO:0000256" key="1">
    <source>
        <dbReference type="ARBA" id="ARBA00000085"/>
    </source>
</evidence>
<dbReference type="CDD" id="cd16917">
    <property type="entry name" value="HATPase_UhpB-NarQ-NarX-like"/>
    <property type="match status" value="1"/>
</dbReference>
<comment type="catalytic activity">
    <reaction evidence="1">
        <text>ATP + protein L-histidine = ADP + protein N-phospho-L-histidine.</text>
        <dbReference type="EC" id="2.7.13.3"/>
    </reaction>
</comment>
<name>A0ABP8VN60_9MICO</name>
<feature type="transmembrane region" description="Helical" evidence="9">
    <location>
        <begin position="83"/>
        <end position="104"/>
    </location>
</feature>
<reference evidence="12" key="1">
    <citation type="journal article" date="2019" name="Int. J. Syst. Evol. Microbiol.">
        <title>The Global Catalogue of Microorganisms (GCM) 10K type strain sequencing project: providing services to taxonomists for standard genome sequencing and annotation.</title>
        <authorList>
            <consortium name="The Broad Institute Genomics Platform"/>
            <consortium name="The Broad Institute Genome Sequencing Center for Infectious Disease"/>
            <person name="Wu L."/>
            <person name="Ma J."/>
        </authorList>
    </citation>
    <scope>NUCLEOTIDE SEQUENCE [LARGE SCALE GENOMIC DNA]</scope>
    <source>
        <strain evidence="12">JCM 18956</strain>
    </source>
</reference>
<keyword evidence="9" id="KW-0812">Transmembrane</keyword>
<evidence type="ECO:0000256" key="4">
    <source>
        <dbReference type="ARBA" id="ARBA00022679"/>
    </source>
</evidence>
<feature type="transmembrane region" description="Helical" evidence="9">
    <location>
        <begin position="6"/>
        <end position="27"/>
    </location>
</feature>
<keyword evidence="12" id="KW-1185">Reference proteome</keyword>
<evidence type="ECO:0000256" key="9">
    <source>
        <dbReference type="SAM" id="Phobius"/>
    </source>
</evidence>
<proteinExistence type="predicted"/>
<dbReference type="Gene3D" id="1.20.5.1930">
    <property type="match status" value="1"/>
</dbReference>
<feature type="domain" description="Signal transduction histidine kinase subgroup 3 dimerisation and phosphoacceptor" evidence="10">
    <location>
        <begin position="200"/>
        <end position="262"/>
    </location>
</feature>
<sequence>MQRRPSASAGPVLAVLYLLIQPIVVQFSFQGPAYISSHVLLYLLFAAAIALAGRLPLVSLAIVVLLPLAQARLLLPPVYFTDLYLYAALFPVAFVIGLTARGVLRYVSLGAGVLASLIVAYDVIIFGRVAVINRPNGEPLDPLHPRWLELGALTPAIFGVFAAAWVFGVAIAGIGIARTLRATESRLEERDLELRLSEDRARIARDVHDALAHSLTVVVSQAEGGLAVHDARPDLSRQSLTTIASVGRTALVDVRRLVERIHDHDVVASRLTSADLGTLVAEMQGVGMHVTLLSEGESRILRTSQDVAVYRIVQESLTNTLKHAGTASTAVVTLAWEADELRLSIVSSGDAPIIDAREGGVGIGIAGMTERATLAGGHLSAGRRADGAFAVEASLPYDGGASTESLPITTVRSPRG</sequence>
<dbReference type="Proteomes" id="UP001501295">
    <property type="component" value="Unassembled WGS sequence"/>
</dbReference>
<dbReference type="Gene3D" id="3.30.565.10">
    <property type="entry name" value="Histidine kinase-like ATPase, C-terminal domain"/>
    <property type="match status" value="1"/>
</dbReference>